<gene>
    <name evidence="1" type="ORF">MRB53_036100</name>
</gene>
<dbReference type="EMBL" id="CM056820">
    <property type="protein sequence ID" value="KAJ8616728.1"/>
    <property type="molecule type" value="Genomic_DNA"/>
</dbReference>
<dbReference type="Proteomes" id="UP001234297">
    <property type="component" value="Chromosome 12"/>
</dbReference>
<accession>A0ACC2K6U1</accession>
<sequence length="117" mass="12531">MIDCNSVNNPIVPGSKLMKDPMGEHVDSALYKQLVGSLMYLTSTRPDLMFAGGNHQLVGYSDSDYAGDVDDRKSTTGSVFLLSSGAVSWFSRKQPIVTLSTIEAELVAAASRACQVV</sequence>
<evidence type="ECO:0000313" key="2">
    <source>
        <dbReference type="Proteomes" id="UP001234297"/>
    </source>
</evidence>
<proteinExistence type="predicted"/>
<organism evidence="1 2">
    <name type="scientific">Persea americana</name>
    <name type="common">Avocado</name>
    <dbReference type="NCBI Taxonomy" id="3435"/>
    <lineage>
        <taxon>Eukaryota</taxon>
        <taxon>Viridiplantae</taxon>
        <taxon>Streptophyta</taxon>
        <taxon>Embryophyta</taxon>
        <taxon>Tracheophyta</taxon>
        <taxon>Spermatophyta</taxon>
        <taxon>Magnoliopsida</taxon>
        <taxon>Magnoliidae</taxon>
        <taxon>Laurales</taxon>
        <taxon>Lauraceae</taxon>
        <taxon>Persea</taxon>
    </lineage>
</organism>
<name>A0ACC2K6U1_PERAE</name>
<protein>
    <submittedName>
        <fullName evidence="1">Uncharacterized protein</fullName>
    </submittedName>
</protein>
<reference evidence="1 2" key="1">
    <citation type="journal article" date="2022" name="Hortic Res">
        <title>A haplotype resolved chromosomal level avocado genome allows analysis of novel avocado genes.</title>
        <authorList>
            <person name="Nath O."/>
            <person name="Fletcher S.J."/>
            <person name="Hayward A."/>
            <person name="Shaw L.M."/>
            <person name="Masouleh A.K."/>
            <person name="Furtado A."/>
            <person name="Henry R.J."/>
            <person name="Mitter N."/>
        </authorList>
    </citation>
    <scope>NUCLEOTIDE SEQUENCE [LARGE SCALE GENOMIC DNA]</scope>
    <source>
        <strain evidence="2">cv. Hass</strain>
    </source>
</reference>
<keyword evidence="2" id="KW-1185">Reference proteome</keyword>
<evidence type="ECO:0000313" key="1">
    <source>
        <dbReference type="EMBL" id="KAJ8616728.1"/>
    </source>
</evidence>
<comment type="caution">
    <text evidence="1">The sequence shown here is derived from an EMBL/GenBank/DDBJ whole genome shotgun (WGS) entry which is preliminary data.</text>
</comment>